<name>A0ACC0YAS4_9ROSI</name>
<proteinExistence type="predicted"/>
<gene>
    <name evidence="1" type="ORF">Pint_24847</name>
</gene>
<evidence type="ECO:0000313" key="1">
    <source>
        <dbReference type="EMBL" id="KAJ0034201.1"/>
    </source>
</evidence>
<reference evidence="2" key="1">
    <citation type="journal article" date="2023" name="G3 (Bethesda)">
        <title>Genome assembly and association tests identify interacting loci associated with vigor, precocity, and sex in interspecific pistachio rootstocks.</title>
        <authorList>
            <person name="Palmer W."/>
            <person name="Jacygrad E."/>
            <person name="Sagayaradj S."/>
            <person name="Cavanaugh K."/>
            <person name="Han R."/>
            <person name="Bertier L."/>
            <person name="Beede B."/>
            <person name="Kafkas S."/>
            <person name="Golino D."/>
            <person name="Preece J."/>
            <person name="Michelmore R."/>
        </authorList>
    </citation>
    <scope>NUCLEOTIDE SEQUENCE [LARGE SCALE GENOMIC DNA]</scope>
</reference>
<dbReference type="EMBL" id="CM047742">
    <property type="protein sequence ID" value="KAJ0034201.1"/>
    <property type="molecule type" value="Genomic_DNA"/>
</dbReference>
<keyword evidence="2" id="KW-1185">Reference proteome</keyword>
<protein>
    <submittedName>
        <fullName evidence="1">Uncharacterized protein</fullName>
    </submittedName>
</protein>
<dbReference type="Proteomes" id="UP001163603">
    <property type="component" value="Chromosome 7"/>
</dbReference>
<evidence type="ECO:0000313" key="2">
    <source>
        <dbReference type="Proteomes" id="UP001163603"/>
    </source>
</evidence>
<accession>A0ACC0YAS4</accession>
<organism evidence="1 2">
    <name type="scientific">Pistacia integerrima</name>
    <dbReference type="NCBI Taxonomy" id="434235"/>
    <lineage>
        <taxon>Eukaryota</taxon>
        <taxon>Viridiplantae</taxon>
        <taxon>Streptophyta</taxon>
        <taxon>Embryophyta</taxon>
        <taxon>Tracheophyta</taxon>
        <taxon>Spermatophyta</taxon>
        <taxon>Magnoliopsida</taxon>
        <taxon>eudicotyledons</taxon>
        <taxon>Gunneridae</taxon>
        <taxon>Pentapetalae</taxon>
        <taxon>rosids</taxon>
        <taxon>malvids</taxon>
        <taxon>Sapindales</taxon>
        <taxon>Anacardiaceae</taxon>
        <taxon>Pistacia</taxon>
    </lineage>
</organism>
<comment type="caution">
    <text evidence="1">The sequence shown here is derived from an EMBL/GenBank/DDBJ whole genome shotgun (WGS) entry which is preliminary data.</text>
</comment>
<sequence>MQVVPNQALSNRAPPTSNPTTGLDSGCPVVFGSLGHTFPGIGSNVDDTQAMFKLVVGLLLKEVLPNQMDVATVEATRKKSFDEAMREISRLKKKKKELKE</sequence>